<comment type="caution">
    <text evidence="2">The sequence shown here is derived from an EMBL/GenBank/DDBJ whole genome shotgun (WGS) entry which is preliminary data.</text>
</comment>
<organism evidence="2 3">
    <name type="scientific">Halorubrum trueperi</name>
    <dbReference type="NCBI Taxonomy" id="2004704"/>
    <lineage>
        <taxon>Archaea</taxon>
        <taxon>Methanobacteriati</taxon>
        <taxon>Methanobacteriota</taxon>
        <taxon>Stenosarchaea group</taxon>
        <taxon>Halobacteria</taxon>
        <taxon>Halobacteriales</taxon>
        <taxon>Haloferacaceae</taxon>
        <taxon>Halorubrum</taxon>
    </lineage>
</organism>
<dbReference type="EMBL" id="JBHSXI010000001">
    <property type="protein sequence ID" value="MFC6888226.1"/>
    <property type="molecule type" value="Genomic_DNA"/>
</dbReference>
<proteinExistence type="predicted"/>
<accession>A0ABD5UFZ4</accession>
<dbReference type="AlphaFoldDB" id="A0ABD5UFZ4"/>
<feature type="transmembrane region" description="Helical" evidence="1">
    <location>
        <begin position="104"/>
        <end position="124"/>
    </location>
</feature>
<evidence type="ECO:0000313" key="2">
    <source>
        <dbReference type="EMBL" id="MFC6888226.1"/>
    </source>
</evidence>
<keyword evidence="3" id="KW-1185">Reference proteome</keyword>
<sequence length="133" mass="14472">MSASSPPWSSDRVSVRAAWRRVVGSCLLVAIVAVEPVAAQESAVCDVERLPGMISGFFQLTTAIGLIGLVVVWQADSLIELFTVRREQREGIKRHKRTALRSTVILIVLGPLYTVAGSVMNLPLAECVDLTPW</sequence>
<keyword evidence="1" id="KW-1133">Transmembrane helix</keyword>
<evidence type="ECO:0000256" key="1">
    <source>
        <dbReference type="SAM" id="Phobius"/>
    </source>
</evidence>
<dbReference type="Pfam" id="PF25946">
    <property type="entry name" value="DUF7985"/>
    <property type="match status" value="1"/>
</dbReference>
<evidence type="ECO:0000313" key="3">
    <source>
        <dbReference type="Proteomes" id="UP001596333"/>
    </source>
</evidence>
<protein>
    <submittedName>
        <fullName evidence="2">Uncharacterized protein</fullName>
    </submittedName>
</protein>
<name>A0ABD5UFZ4_9EURY</name>
<keyword evidence="1" id="KW-0812">Transmembrane</keyword>
<feature type="transmembrane region" description="Helical" evidence="1">
    <location>
        <begin position="63"/>
        <end position="83"/>
    </location>
</feature>
<dbReference type="InterPro" id="IPR058291">
    <property type="entry name" value="DUF7985"/>
</dbReference>
<dbReference type="RefSeq" id="WP_379765020.1">
    <property type="nucleotide sequence ID" value="NZ_JBHSXI010000001.1"/>
</dbReference>
<gene>
    <name evidence="2" type="ORF">ACFQEY_04045</name>
</gene>
<dbReference type="Proteomes" id="UP001596333">
    <property type="component" value="Unassembled WGS sequence"/>
</dbReference>
<keyword evidence="1" id="KW-0472">Membrane</keyword>
<reference evidence="2 3" key="1">
    <citation type="journal article" date="2019" name="Int. J. Syst. Evol. Microbiol.">
        <title>The Global Catalogue of Microorganisms (GCM) 10K type strain sequencing project: providing services to taxonomists for standard genome sequencing and annotation.</title>
        <authorList>
            <consortium name="The Broad Institute Genomics Platform"/>
            <consortium name="The Broad Institute Genome Sequencing Center for Infectious Disease"/>
            <person name="Wu L."/>
            <person name="Ma J."/>
        </authorList>
    </citation>
    <scope>NUCLEOTIDE SEQUENCE [LARGE SCALE GENOMIC DNA]</scope>
    <source>
        <strain evidence="2 3">Y73</strain>
    </source>
</reference>